<sequence>MNKKIIMVFSLLLLGNSAVAAEFYVSASGSGNSCLKSKPCSSIQAAINLAQAGDTVKIGEGTFTENITIAGGKAGLTLKGAGADSTMIVSAGGDVAPKFAPPGVPVDIVIDIFSSDVTIEKLSTLHPAMEATKRDLGIFVRPPANNVTIKKCKLVRMRTGTNLEPFMPGSRGILVFRAKGTLIKKNELSGNYEDHLHIPASNTRIIKNEVKDATRIGIVIIQENAASDSTNNVISKNEVEGSGTDGIQIQGDNNIISKNEVEHSGAAGIRLCGAGDCVAPGTVAIASGNQVRNNELEDNSAGNLVDNGAGNIID</sequence>
<organism evidence="2">
    <name type="scientific">hydrothermal vent metagenome</name>
    <dbReference type="NCBI Taxonomy" id="652676"/>
    <lineage>
        <taxon>unclassified sequences</taxon>
        <taxon>metagenomes</taxon>
        <taxon>ecological metagenomes</taxon>
    </lineage>
</organism>
<evidence type="ECO:0000313" key="2">
    <source>
        <dbReference type="EMBL" id="VAW94395.1"/>
    </source>
</evidence>
<dbReference type="InterPro" id="IPR011050">
    <property type="entry name" value="Pectin_lyase_fold/virulence"/>
</dbReference>
<dbReference type="SUPFAM" id="SSF51126">
    <property type="entry name" value="Pectin lyase-like"/>
    <property type="match status" value="1"/>
</dbReference>
<proteinExistence type="predicted"/>
<evidence type="ECO:0000259" key="1">
    <source>
        <dbReference type="Pfam" id="PF13229"/>
    </source>
</evidence>
<dbReference type="SMART" id="SM00710">
    <property type="entry name" value="PbH1"/>
    <property type="match status" value="5"/>
</dbReference>
<dbReference type="EMBL" id="UOFT01000038">
    <property type="protein sequence ID" value="VAW94395.1"/>
    <property type="molecule type" value="Genomic_DNA"/>
</dbReference>
<accession>A0A3B0ZLJ8</accession>
<protein>
    <recommendedName>
        <fullName evidence="1">Right handed beta helix domain-containing protein</fullName>
    </recommendedName>
</protein>
<dbReference type="Pfam" id="PF13229">
    <property type="entry name" value="Beta_helix"/>
    <property type="match status" value="1"/>
</dbReference>
<feature type="domain" description="Right handed beta helix" evidence="1">
    <location>
        <begin position="117"/>
        <end position="238"/>
    </location>
</feature>
<name>A0A3B0ZLJ8_9ZZZZ</name>
<dbReference type="InterPro" id="IPR012334">
    <property type="entry name" value="Pectin_lyas_fold"/>
</dbReference>
<gene>
    <name evidence="2" type="ORF">MNBD_GAMMA23-2537</name>
</gene>
<dbReference type="AlphaFoldDB" id="A0A3B0ZLJ8"/>
<dbReference type="InterPro" id="IPR006626">
    <property type="entry name" value="PbH1"/>
</dbReference>
<dbReference type="InterPro" id="IPR039448">
    <property type="entry name" value="Beta_helix"/>
</dbReference>
<reference evidence="2" key="1">
    <citation type="submission" date="2018-06" db="EMBL/GenBank/DDBJ databases">
        <authorList>
            <person name="Zhirakovskaya E."/>
        </authorList>
    </citation>
    <scope>NUCLEOTIDE SEQUENCE</scope>
</reference>
<dbReference type="Gene3D" id="2.160.20.10">
    <property type="entry name" value="Single-stranded right-handed beta-helix, Pectin lyase-like"/>
    <property type="match status" value="1"/>
</dbReference>